<protein>
    <submittedName>
        <fullName evidence="11">Cytochrome c biogenesis protein/redoxin</fullName>
    </submittedName>
</protein>
<feature type="transmembrane region" description="Helical" evidence="9">
    <location>
        <begin position="178"/>
        <end position="200"/>
    </location>
</feature>
<dbReference type="CDD" id="cd02966">
    <property type="entry name" value="TlpA_like_family"/>
    <property type="match status" value="1"/>
</dbReference>
<dbReference type="PROSITE" id="PS00194">
    <property type="entry name" value="THIOREDOXIN_1"/>
    <property type="match status" value="1"/>
</dbReference>
<evidence type="ECO:0000256" key="2">
    <source>
        <dbReference type="ARBA" id="ARBA00006143"/>
    </source>
</evidence>
<name>A0ABU4GR68_9CLOT</name>
<organism evidence="11 12">
    <name type="scientific">Clostridium boliviensis</name>
    <dbReference type="NCBI Taxonomy" id="318465"/>
    <lineage>
        <taxon>Bacteria</taxon>
        <taxon>Bacillati</taxon>
        <taxon>Bacillota</taxon>
        <taxon>Clostridia</taxon>
        <taxon>Eubacteriales</taxon>
        <taxon>Clostridiaceae</taxon>
        <taxon>Clostridium</taxon>
    </lineage>
</organism>
<comment type="caution">
    <text evidence="11">The sequence shown here is derived from an EMBL/GenBank/DDBJ whole genome shotgun (WGS) entry which is preliminary data.</text>
</comment>
<comment type="subcellular location">
    <subcellularLocation>
        <location evidence="1">Cell membrane</location>
        <topology evidence="1">Multi-pass membrane protein</topology>
    </subcellularLocation>
</comment>
<dbReference type="InterPro" id="IPR013766">
    <property type="entry name" value="Thioredoxin_domain"/>
</dbReference>
<evidence type="ECO:0000313" key="11">
    <source>
        <dbReference type="EMBL" id="MDW2800074.1"/>
    </source>
</evidence>
<evidence type="ECO:0000256" key="5">
    <source>
        <dbReference type="ARBA" id="ARBA00022748"/>
    </source>
</evidence>
<evidence type="ECO:0000256" key="1">
    <source>
        <dbReference type="ARBA" id="ARBA00004651"/>
    </source>
</evidence>
<dbReference type="PROSITE" id="PS51352">
    <property type="entry name" value="THIOREDOXIN_2"/>
    <property type="match status" value="1"/>
</dbReference>
<dbReference type="SUPFAM" id="SSF52833">
    <property type="entry name" value="Thioredoxin-like"/>
    <property type="match status" value="1"/>
</dbReference>
<sequence length="447" mass="48857">MGFSIDMSVPVLTVFLQGILSFFSPCVLPLIPLYIGYLSGGTGVTGEDGRIYYKRSKVMIHTVCFVIGISFTFFLLGIGVSALGSFFRSNQLLFARLGGILVILFGLYQLGFLGSSSLLGKERRLSFSFDKLAMSPFTALLMGFTFSFAWTPCVGPALASVLIMAASATTKTLGFMLIGVYTLGFILPFLAVGFFTTSVLEFFKKHRNVAQNAGKVAGALMVLMGLLMFTGKMNSVTGYLSTVKSPFTQESQKQEEETEPSTEEPVTKEAKESTAAEDTTAESQSDEGESGEAKSGEDSLLPAIDFTLTDQFGKTHSLSDYKGKTIFLNFWATWCPPCRAEMPDIQKLYETYDTEGDDALIVLGVAAPNDGDEKDEEGIKKFLNENGYTYPVLMDTDAELFSAYGIYSYPTTFMIDRDGNVFGYASGQLSEDTMKSIIEQTMKGERN</sequence>
<dbReference type="EMBL" id="JAWONS010000290">
    <property type="protein sequence ID" value="MDW2800074.1"/>
    <property type="molecule type" value="Genomic_DNA"/>
</dbReference>
<feature type="domain" description="Thioredoxin" evidence="10">
    <location>
        <begin position="297"/>
        <end position="443"/>
    </location>
</feature>
<dbReference type="Pfam" id="PF08534">
    <property type="entry name" value="Redoxin"/>
    <property type="match status" value="1"/>
</dbReference>
<feature type="transmembrane region" description="Helical" evidence="9">
    <location>
        <begin position="12"/>
        <end position="37"/>
    </location>
</feature>
<keyword evidence="5" id="KW-0201">Cytochrome c-type biogenesis</keyword>
<dbReference type="InterPro" id="IPR013740">
    <property type="entry name" value="Redoxin"/>
</dbReference>
<dbReference type="PANTHER" id="PTHR31272:SF4">
    <property type="entry name" value="CYTOCHROME C-TYPE BIOGENESIS PROTEIN HI_1454-RELATED"/>
    <property type="match status" value="1"/>
</dbReference>
<dbReference type="RefSeq" id="WP_318066263.1">
    <property type="nucleotide sequence ID" value="NZ_JAWONS010000290.1"/>
</dbReference>
<keyword evidence="4 9" id="KW-0812">Transmembrane</keyword>
<feature type="transmembrane region" description="Helical" evidence="9">
    <location>
        <begin position="140"/>
        <end position="166"/>
    </location>
</feature>
<dbReference type="InterPro" id="IPR036249">
    <property type="entry name" value="Thioredoxin-like_sf"/>
</dbReference>
<comment type="similarity">
    <text evidence="2">Belongs to the DsbD family.</text>
</comment>
<feature type="region of interest" description="Disordered" evidence="8">
    <location>
        <begin position="247"/>
        <end position="299"/>
    </location>
</feature>
<keyword evidence="3" id="KW-1003">Cell membrane</keyword>
<dbReference type="PANTHER" id="PTHR31272">
    <property type="entry name" value="CYTOCHROME C-TYPE BIOGENESIS PROTEIN HI_1454-RELATED"/>
    <property type="match status" value="1"/>
</dbReference>
<keyword evidence="7 9" id="KW-0472">Membrane</keyword>
<evidence type="ECO:0000256" key="4">
    <source>
        <dbReference type="ARBA" id="ARBA00022692"/>
    </source>
</evidence>
<dbReference type="Pfam" id="PF02683">
    <property type="entry name" value="DsbD_TM"/>
    <property type="match status" value="1"/>
</dbReference>
<feature type="transmembrane region" description="Helical" evidence="9">
    <location>
        <begin position="58"/>
        <end position="87"/>
    </location>
</feature>
<keyword evidence="6 9" id="KW-1133">Transmembrane helix</keyword>
<evidence type="ECO:0000256" key="6">
    <source>
        <dbReference type="ARBA" id="ARBA00022989"/>
    </source>
</evidence>
<dbReference type="Proteomes" id="UP001276854">
    <property type="component" value="Unassembled WGS sequence"/>
</dbReference>
<accession>A0ABU4GR68</accession>
<evidence type="ECO:0000256" key="7">
    <source>
        <dbReference type="ARBA" id="ARBA00023136"/>
    </source>
</evidence>
<gene>
    <name evidence="11" type="ORF">RZO55_21095</name>
</gene>
<proteinExistence type="inferred from homology"/>
<evidence type="ECO:0000259" key="10">
    <source>
        <dbReference type="PROSITE" id="PS51352"/>
    </source>
</evidence>
<reference evidence="11 12" key="1">
    <citation type="submission" date="2023-10" db="EMBL/GenBank/DDBJ databases">
        <title>A novel Glycoside Hydrolase 43-Like Enzyme from Clostrdium boliviensis is an Endo-xylanase, and a Candidate for Xylooligosaccharides Production from Different Xylan Substrates.</title>
        <authorList>
            <person name="Alvarez M.T."/>
            <person name="Rocabado-Villegas L.R."/>
            <person name="Salas-Veizaga D.M."/>
            <person name="Linares-Pasten J.A."/>
            <person name="Gudmundsdottir E.E."/>
            <person name="Hreggvidsson G.O."/>
            <person name="Adlercreutz P."/>
            <person name="Nordberg Karlsson E."/>
        </authorList>
    </citation>
    <scope>NUCLEOTIDE SEQUENCE [LARGE SCALE GENOMIC DNA]</scope>
    <source>
        <strain evidence="11 12">E-1</strain>
    </source>
</reference>
<feature type="transmembrane region" description="Helical" evidence="9">
    <location>
        <begin position="212"/>
        <end position="231"/>
    </location>
</feature>
<evidence type="ECO:0000313" key="12">
    <source>
        <dbReference type="Proteomes" id="UP001276854"/>
    </source>
</evidence>
<dbReference type="InterPro" id="IPR003834">
    <property type="entry name" value="Cyt_c_assmbl_TM_dom"/>
</dbReference>
<feature type="transmembrane region" description="Helical" evidence="9">
    <location>
        <begin position="93"/>
        <end position="119"/>
    </location>
</feature>
<dbReference type="InterPro" id="IPR017937">
    <property type="entry name" value="Thioredoxin_CS"/>
</dbReference>
<dbReference type="InterPro" id="IPR051790">
    <property type="entry name" value="Cytochrome_c-biogenesis_DsbD"/>
</dbReference>
<evidence type="ECO:0000256" key="8">
    <source>
        <dbReference type="SAM" id="MobiDB-lite"/>
    </source>
</evidence>
<feature type="compositionally biased region" description="Basic and acidic residues" evidence="8">
    <location>
        <begin position="265"/>
        <end position="274"/>
    </location>
</feature>
<keyword evidence="12" id="KW-1185">Reference proteome</keyword>
<evidence type="ECO:0000256" key="3">
    <source>
        <dbReference type="ARBA" id="ARBA00022475"/>
    </source>
</evidence>
<evidence type="ECO:0000256" key="9">
    <source>
        <dbReference type="SAM" id="Phobius"/>
    </source>
</evidence>
<dbReference type="Gene3D" id="3.40.30.10">
    <property type="entry name" value="Glutaredoxin"/>
    <property type="match status" value="1"/>
</dbReference>